<protein>
    <submittedName>
        <fullName evidence="3">Uncharacterized protein</fullName>
    </submittedName>
</protein>
<gene>
    <name evidence="3" type="ORF">SAMN06265348_101127</name>
</gene>
<name>A0A521AFE9_9SPHI</name>
<evidence type="ECO:0000256" key="1">
    <source>
        <dbReference type="SAM" id="MobiDB-lite"/>
    </source>
</evidence>
<keyword evidence="2" id="KW-0732">Signal</keyword>
<feature type="chain" id="PRO_5021896304" evidence="2">
    <location>
        <begin position="21"/>
        <end position="43"/>
    </location>
</feature>
<reference evidence="3 4" key="1">
    <citation type="submission" date="2017-05" db="EMBL/GenBank/DDBJ databases">
        <authorList>
            <person name="Varghese N."/>
            <person name="Submissions S."/>
        </authorList>
    </citation>
    <scope>NUCLEOTIDE SEQUENCE [LARGE SCALE GENOMIC DNA]</scope>
    <source>
        <strain evidence="3 4">DSM 19036</strain>
    </source>
</reference>
<feature type="region of interest" description="Disordered" evidence="1">
    <location>
        <begin position="19"/>
        <end position="43"/>
    </location>
</feature>
<organism evidence="3 4">
    <name type="scientific">Pedobacter westerhofensis</name>
    <dbReference type="NCBI Taxonomy" id="425512"/>
    <lineage>
        <taxon>Bacteria</taxon>
        <taxon>Pseudomonadati</taxon>
        <taxon>Bacteroidota</taxon>
        <taxon>Sphingobacteriia</taxon>
        <taxon>Sphingobacteriales</taxon>
        <taxon>Sphingobacteriaceae</taxon>
        <taxon>Pedobacter</taxon>
    </lineage>
</organism>
<dbReference type="AlphaFoldDB" id="A0A521AFE9"/>
<keyword evidence="4" id="KW-1185">Reference proteome</keyword>
<evidence type="ECO:0000313" key="4">
    <source>
        <dbReference type="Proteomes" id="UP000320300"/>
    </source>
</evidence>
<sequence length="43" mass="4475">MYFFHLMIAALLAFGSPSNGTVTTQDDAPPITGGDTGPVIPPR</sequence>
<accession>A0A521AFE9</accession>
<evidence type="ECO:0000256" key="2">
    <source>
        <dbReference type="SAM" id="SignalP"/>
    </source>
</evidence>
<dbReference type="Proteomes" id="UP000320300">
    <property type="component" value="Unassembled WGS sequence"/>
</dbReference>
<feature type="signal peptide" evidence="2">
    <location>
        <begin position="1"/>
        <end position="20"/>
    </location>
</feature>
<dbReference type="RefSeq" id="WP_262711865.1">
    <property type="nucleotide sequence ID" value="NZ_CBCSJO010000002.1"/>
</dbReference>
<evidence type="ECO:0000313" key="3">
    <source>
        <dbReference type="EMBL" id="SMO33544.1"/>
    </source>
</evidence>
<proteinExistence type="predicted"/>
<dbReference type="EMBL" id="FXTN01000001">
    <property type="protein sequence ID" value="SMO33544.1"/>
    <property type="molecule type" value="Genomic_DNA"/>
</dbReference>